<evidence type="ECO:0000256" key="7">
    <source>
        <dbReference type="ARBA" id="ARBA00023065"/>
    </source>
</evidence>
<dbReference type="NCBIfam" id="NF003715">
    <property type="entry name" value="PRK05326.1-2"/>
    <property type="match status" value="1"/>
</dbReference>
<keyword evidence="2" id="KW-0813">Transport</keyword>
<gene>
    <name evidence="11" type="ORF">CAI16_19900</name>
</gene>
<accession>A0A3E0WHR8</accession>
<evidence type="ECO:0000256" key="3">
    <source>
        <dbReference type="ARBA" id="ARBA00022449"/>
    </source>
</evidence>
<feature type="transmembrane region" description="Helical" evidence="9">
    <location>
        <begin position="393"/>
        <end position="416"/>
    </location>
</feature>
<sequence length="426" mass="46445">MIFNKLVLFLNRRGIDKNRNKGGVFLLIPAVQQSNITILSISLILIISILAVKFSAKVNSPSLVFFIGIGMIFGSETVHLFHFDDPSAAQLIGMLALVVILFDDGMQTNWQFLRPHAVPALSLATIGVLLTTIVMGLVAKLLFPFSWPEALLLGALVGSTDAAAVFAMLKGKDVSNKITYTLEGESGVNDPMAVFLTTSLITAVTNETPNSLSFIGDFIWQMGGAIVFGFIIGKLGSKGLHRMALSASGLYPLLALAFALFAYSFGSLLQTSGLLTVYIAAIVIGSHPLRQRYTILRFNEGLSWVAQIGMFVLLGMFVIPSDLFSFSIIAKGLLLSFTLILIARPIATNIAVIRMDFNWKERCFISWAGLRGAVPIVLALFPMLAQIEHSQLYFNLIFFIVLTSSMIQGTSLPWLGRKLDLSKNSK</sequence>
<keyword evidence="3" id="KW-0050">Antiport</keyword>
<feature type="transmembrane region" description="Helical" evidence="9">
    <location>
        <begin position="301"/>
        <end position="319"/>
    </location>
</feature>
<dbReference type="GO" id="GO:1902600">
    <property type="term" value="P:proton transmembrane transport"/>
    <property type="evidence" value="ECO:0007669"/>
    <property type="project" value="InterPro"/>
</dbReference>
<evidence type="ECO:0000256" key="1">
    <source>
        <dbReference type="ARBA" id="ARBA00004651"/>
    </source>
</evidence>
<feature type="domain" description="Cation/H+ exchanger transmembrane" evidence="10">
    <location>
        <begin position="45"/>
        <end position="416"/>
    </location>
</feature>
<dbReference type="InterPro" id="IPR038770">
    <property type="entry name" value="Na+/solute_symporter_sf"/>
</dbReference>
<evidence type="ECO:0000313" key="11">
    <source>
        <dbReference type="EMBL" id="RFA31773.1"/>
    </source>
</evidence>
<dbReference type="Gene3D" id="1.20.1530.20">
    <property type="match status" value="1"/>
</dbReference>
<evidence type="ECO:0000256" key="5">
    <source>
        <dbReference type="ARBA" id="ARBA00022692"/>
    </source>
</evidence>
<feature type="transmembrane region" description="Helical" evidence="9">
    <location>
        <begin position="218"/>
        <end position="237"/>
    </location>
</feature>
<keyword evidence="6 9" id="KW-1133">Transmembrane helix</keyword>
<feature type="transmembrane region" description="Helical" evidence="9">
    <location>
        <begin position="88"/>
        <end position="106"/>
    </location>
</feature>
<dbReference type="Pfam" id="PF00999">
    <property type="entry name" value="Na_H_Exchanger"/>
    <property type="match status" value="1"/>
</dbReference>
<keyword evidence="4" id="KW-1003">Cell membrane</keyword>
<dbReference type="GO" id="GO:0005886">
    <property type="term" value="C:plasma membrane"/>
    <property type="evidence" value="ECO:0007669"/>
    <property type="project" value="UniProtKB-SubCell"/>
</dbReference>
<dbReference type="GO" id="GO:0015297">
    <property type="term" value="F:antiporter activity"/>
    <property type="evidence" value="ECO:0007669"/>
    <property type="project" value="UniProtKB-KW"/>
</dbReference>
<dbReference type="PANTHER" id="PTHR32507">
    <property type="entry name" value="NA(+)/H(+) ANTIPORTER 1"/>
    <property type="match status" value="1"/>
</dbReference>
<dbReference type="Proteomes" id="UP000256488">
    <property type="component" value="Unassembled WGS sequence"/>
</dbReference>
<evidence type="ECO:0000256" key="9">
    <source>
        <dbReference type="SAM" id="Phobius"/>
    </source>
</evidence>
<feature type="transmembrane region" description="Helical" evidence="9">
    <location>
        <begin position="364"/>
        <end position="387"/>
    </location>
</feature>
<dbReference type="AlphaFoldDB" id="A0A3E0WHR8"/>
<feature type="transmembrane region" description="Helical" evidence="9">
    <location>
        <begin position="325"/>
        <end position="343"/>
    </location>
</feature>
<comment type="caution">
    <text evidence="11">The sequence shown here is derived from an EMBL/GenBank/DDBJ whole genome shotgun (WGS) entry which is preliminary data.</text>
</comment>
<feature type="transmembrane region" description="Helical" evidence="9">
    <location>
        <begin position="118"/>
        <end position="138"/>
    </location>
</feature>
<evidence type="ECO:0000313" key="12">
    <source>
        <dbReference type="Proteomes" id="UP000256488"/>
    </source>
</evidence>
<name>A0A3E0WHR8_9BACI</name>
<evidence type="ECO:0000256" key="4">
    <source>
        <dbReference type="ARBA" id="ARBA00022475"/>
    </source>
</evidence>
<dbReference type="EMBL" id="NFZX01000104">
    <property type="protein sequence ID" value="RFA31773.1"/>
    <property type="molecule type" value="Genomic_DNA"/>
</dbReference>
<organism evidence="11 12">
    <name type="scientific">Virgibacillus dokdonensis</name>
    <dbReference type="NCBI Taxonomy" id="302167"/>
    <lineage>
        <taxon>Bacteria</taxon>
        <taxon>Bacillati</taxon>
        <taxon>Bacillota</taxon>
        <taxon>Bacilli</taxon>
        <taxon>Bacillales</taxon>
        <taxon>Bacillaceae</taxon>
        <taxon>Virgibacillus</taxon>
    </lineage>
</organism>
<evidence type="ECO:0000256" key="8">
    <source>
        <dbReference type="ARBA" id="ARBA00023136"/>
    </source>
</evidence>
<comment type="subcellular location">
    <subcellularLocation>
        <location evidence="1">Cell membrane</location>
        <topology evidence="1">Multi-pass membrane protein</topology>
    </subcellularLocation>
</comment>
<evidence type="ECO:0000256" key="6">
    <source>
        <dbReference type="ARBA" id="ARBA00022989"/>
    </source>
</evidence>
<reference evidence="11 12" key="1">
    <citation type="submission" date="2017-05" db="EMBL/GenBank/DDBJ databases">
        <title>Virgibacillus sp. AK90 isolated from a saltern of Kakinada, India.</title>
        <authorList>
            <person name="Gupta V."/>
            <person name="Sidhu C."/>
            <person name="Korpole S."/>
            <person name="Pinnaka A.K."/>
        </authorList>
    </citation>
    <scope>NUCLEOTIDE SEQUENCE [LARGE SCALE GENOMIC DNA]</scope>
    <source>
        <strain evidence="11 12">AK90</strain>
    </source>
</reference>
<dbReference type="InterPro" id="IPR006153">
    <property type="entry name" value="Cation/H_exchanger_TM"/>
</dbReference>
<evidence type="ECO:0000259" key="10">
    <source>
        <dbReference type="Pfam" id="PF00999"/>
    </source>
</evidence>
<evidence type="ECO:0000256" key="2">
    <source>
        <dbReference type="ARBA" id="ARBA00022448"/>
    </source>
</evidence>
<keyword evidence="8 9" id="KW-0472">Membrane</keyword>
<keyword evidence="7" id="KW-0406">Ion transport</keyword>
<feature type="transmembrane region" description="Helical" evidence="9">
    <location>
        <begin position="63"/>
        <end position="82"/>
    </location>
</feature>
<feature type="transmembrane region" description="Helical" evidence="9">
    <location>
        <begin position="272"/>
        <end position="289"/>
    </location>
</feature>
<keyword evidence="5 9" id="KW-0812">Transmembrane</keyword>
<protein>
    <submittedName>
        <fullName evidence="11">K+/H+ antiporter</fullName>
    </submittedName>
</protein>
<dbReference type="PANTHER" id="PTHR32507:SF7">
    <property type="entry name" value="K(+)_H(+) ANTIPORTER NHAP2"/>
    <property type="match status" value="1"/>
</dbReference>
<dbReference type="NCBIfam" id="NF003716">
    <property type="entry name" value="PRK05326.1-3"/>
    <property type="match status" value="1"/>
</dbReference>
<feature type="transmembrane region" description="Helical" evidence="9">
    <location>
        <begin position="36"/>
        <end position="56"/>
    </location>
</feature>
<feature type="transmembrane region" description="Helical" evidence="9">
    <location>
        <begin position="249"/>
        <end position="266"/>
    </location>
</feature>
<proteinExistence type="predicted"/>